<gene>
    <name evidence="3" type="ORF">ACFR9T_07885</name>
</gene>
<comment type="similarity">
    <text evidence="1">Belongs to the UPF0146 family.</text>
</comment>
<dbReference type="EMBL" id="JBHUDB010000004">
    <property type="protein sequence ID" value="MFD1570508.1"/>
    <property type="molecule type" value="Genomic_DNA"/>
</dbReference>
<dbReference type="InterPro" id="IPR029063">
    <property type="entry name" value="SAM-dependent_MTases_sf"/>
</dbReference>
<reference evidence="3 4" key="1">
    <citation type="journal article" date="2019" name="Int. J. Syst. Evol. Microbiol.">
        <title>The Global Catalogue of Microorganisms (GCM) 10K type strain sequencing project: providing services to taxonomists for standard genome sequencing and annotation.</title>
        <authorList>
            <consortium name="The Broad Institute Genomics Platform"/>
            <consortium name="The Broad Institute Genome Sequencing Center for Infectious Disease"/>
            <person name="Wu L."/>
            <person name="Ma J."/>
        </authorList>
    </citation>
    <scope>NUCLEOTIDE SEQUENCE [LARGE SCALE GENOMIC DNA]</scope>
    <source>
        <strain evidence="3 4">CGMCC 1.12689</strain>
    </source>
</reference>
<dbReference type="Gene3D" id="3.40.50.150">
    <property type="entry name" value="Vaccinia Virus protein VP39"/>
    <property type="match status" value="1"/>
</dbReference>
<name>A0ABD6C258_9EURY</name>
<accession>A0ABD6C258</accession>
<proteinExistence type="inferred from homology"/>
<dbReference type="RefSeq" id="WP_256416773.1">
    <property type="nucleotide sequence ID" value="NZ_JANHDL010000001.1"/>
</dbReference>
<organism evidence="3 4">
    <name type="scientific">Halorubrum laminariae</name>
    <dbReference type="NCBI Taxonomy" id="1433523"/>
    <lineage>
        <taxon>Archaea</taxon>
        <taxon>Methanobacteriati</taxon>
        <taxon>Methanobacteriota</taxon>
        <taxon>Stenosarchaea group</taxon>
        <taxon>Halobacteria</taxon>
        <taxon>Halobacteriales</taxon>
        <taxon>Haloferacaceae</taxon>
        <taxon>Halorubrum</taxon>
    </lineage>
</organism>
<evidence type="ECO:0000313" key="3">
    <source>
        <dbReference type="EMBL" id="MFD1570508.1"/>
    </source>
</evidence>
<dbReference type="AlphaFoldDB" id="A0ABD6C258"/>
<comment type="caution">
    <text evidence="3">The sequence shown here is derived from an EMBL/GenBank/DDBJ whole genome shotgun (WGS) entry which is preliminary data.</text>
</comment>
<dbReference type="Pfam" id="PF03686">
    <property type="entry name" value="UPF0146"/>
    <property type="match status" value="1"/>
</dbReference>
<sequence>MVSSPRCALVESLSRYERLIEVGIGDRPEVALALADRDRDVFAIDVDVGDRVREAEDGIRGRNGSRDGSLRAVRADVLALADERAQLTPSGALPRSVDAVYACNLPAELQRPTVRLAARLDAACLFTTLGFEEPTVAVRRRSLDGTTLYVAREGTETGDSGADSEAGDGGAGSG</sequence>
<dbReference type="Proteomes" id="UP001597185">
    <property type="component" value="Unassembled WGS sequence"/>
</dbReference>
<protein>
    <submittedName>
        <fullName evidence="3">UPF0146 family protein</fullName>
    </submittedName>
</protein>
<evidence type="ECO:0000313" key="4">
    <source>
        <dbReference type="Proteomes" id="UP001597185"/>
    </source>
</evidence>
<evidence type="ECO:0000256" key="2">
    <source>
        <dbReference type="SAM" id="MobiDB-lite"/>
    </source>
</evidence>
<feature type="region of interest" description="Disordered" evidence="2">
    <location>
        <begin position="152"/>
        <end position="174"/>
    </location>
</feature>
<evidence type="ECO:0000256" key="1">
    <source>
        <dbReference type="ARBA" id="ARBA00006969"/>
    </source>
</evidence>
<keyword evidence="4" id="KW-1185">Reference proteome</keyword>
<dbReference type="InterPro" id="IPR005353">
    <property type="entry name" value="UPF0146"/>
</dbReference>